<dbReference type="InterPro" id="IPR020904">
    <property type="entry name" value="Sc_DH/Rdtase_CS"/>
</dbReference>
<dbReference type="Pfam" id="PF00106">
    <property type="entry name" value="adh_short"/>
    <property type="match status" value="1"/>
</dbReference>
<dbReference type="CDD" id="cd05233">
    <property type="entry name" value="SDR_c"/>
    <property type="match status" value="1"/>
</dbReference>
<dbReference type="PRINTS" id="PR00080">
    <property type="entry name" value="SDRFAMILY"/>
</dbReference>
<reference evidence="5 6" key="1">
    <citation type="journal article" date="2023" name="Plant Dis.">
        <title>First Report of Diplodia intermedia Causing Canker and Dieback Diseases on Apple Trees in Canada.</title>
        <authorList>
            <person name="Ellouze W."/>
            <person name="Ilyukhin E."/>
            <person name="Sulman M."/>
            <person name="Ali S."/>
        </authorList>
    </citation>
    <scope>NUCLEOTIDE SEQUENCE [LARGE SCALE GENOMIC DNA]</scope>
    <source>
        <strain evidence="5 6">M45-28</strain>
    </source>
</reference>
<dbReference type="SUPFAM" id="SSF51735">
    <property type="entry name" value="NAD(P)-binding Rossmann-fold domains"/>
    <property type="match status" value="1"/>
</dbReference>
<proteinExistence type="inferred from homology"/>
<dbReference type="PANTHER" id="PTHR43618">
    <property type="entry name" value="7-ALPHA-HYDROXYSTEROID DEHYDROGENASE"/>
    <property type="match status" value="1"/>
</dbReference>
<name>A0ABR3T5H8_9PEZI</name>
<dbReference type="InterPro" id="IPR052178">
    <property type="entry name" value="Sec_Metab_Biosynth_SDR"/>
</dbReference>
<keyword evidence="3" id="KW-0560">Oxidoreductase</keyword>
<evidence type="ECO:0000313" key="5">
    <source>
        <dbReference type="EMBL" id="KAL1634814.1"/>
    </source>
</evidence>
<dbReference type="InterPro" id="IPR036291">
    <property type="entry name" value="NAD(P)-bd_dom_sf"/>
</dbReference>
<keyword evidence="6" id="KW-1185">Reference proteome</keyword>
<organism evidence="5 6">
    <name type="scientific">Diplodia intermedia</name>
    <dbReference type="NCBI Taxonomy" id="856260"/>
    <lineage>
        <taxon>Eukaryota</taxon>
        <taxon>Fungi</taxon>
        <taxon>Dikarya</taxon>
        <taxon>Ascomycota</taxon>
        <taxon>Pezizomycotina</taxon>
        <taxon>Dothideomycetes</taxon>
        <taxon>Dothideomycetes incertae sedis</taxon>
        <taxon>Botryosphaeriales</taxon>
        <taxon>Botryosphaeriaceae</taxon>
        <taxon>Diplodia</taxon>
    </lineage>
</organism>
<keyword evidence="2" id="KW-0521">NADP</keyword>
<evidence type="ECO:0000256" key="1">
    <source>
        <dbReference type="ARBA" id="ARBA00006484"/>
    </source>
</evidence>
<dbReference type="PANTHER" id="PTHR43618:SF18">
    <property type="entry name" value="SHORT CHAIN DEHYDROGENASE_REDUCTASE FAMILY (AFU_ORTHOLOGUE AFUA_5G12480)"/>
    <property type="match status" value="1"/>
</dbReference>
<accession>A0ABR3T5H8</accession>
<evidence type="ECO:0000256" key="3">
    <source>
        <dbReference type="ARBA" id="ARBA00023002"/>
    </source>
</evidence>
<sequence>MDPNTTVDPNNILSAKGLVVAITGGGSGIGLAMASAMAQTGAKRIYLLGRRADVLSAACQTLNALPNVAAADTAMPLPTDITSRASVAAAAAAIERDSGHLDVLVNNAGKTGPPNKPALEARSVAELQGILLNGFDDDDDGDGGDWLDTLRTNTASVALVTASFLHLLDAGNARRGWRAGRVEAGATRARAWTRESGEREGVDEGDLRTSQVLTVASIAGFNRHVTAGVAYSASKAAAVHVGKVLATLLVPWGVRSNVVAPGVYPSAMTGEHDQEYPVSQVPAGRKGSFDDIAGLILYMVGKGGSYLNGSVQVTDGGRLSGFPSTY</sequence>
<dbReference type="Pfam" id="PF13561">
    <property type="entry name" value="adh_short_C2"/>
    <property type="match status" value="1"/>
</dbReference>
<dbReference type="InterPro" id="IPR002347">
    <property type="entry name" value="SDR_fam"/>
</dbReference>
<gene>
    <name evidence="5" type="ORF">SLS58_010557</name>
</gene>
<evidence type="ECO:0000256" key="2">
    <source>
        <dbReference type="ARBA" id="ARBA00022857"/>
    </source>
</evidence>
<dbReference type="PROSITE" id="PS00061">
    <property type="entry name" value="ADH_SHORT"/>
    <property type="match status" value="1"/>
</dbReference>
<comment type="caution">
    <text evidence="5">The sequence shown here is derived from an EMBL/GenBank/DDBJ whole genome shotgun (WGS) entry which is preliminary data.</text>
</comment>
<dbReference type="Proteomes" id="UP001521184">
    <property type="component" value="Unassembled WGS sequence"/>
</dbReference>
<protein>
    <submittedName>
        <fullName evidence="5">Uncharacterized protein</fullName>
    </submittedName>
</protein>
<evidence type="ECO:0000256" key="4">
    <source>
        <dbReference type="RuleBase" id="RU000363"/>
    </source>
</evidence>
<evidence type="ECO:0000313" key="6">
    <source>
        <dbReference type="Proteomes" id="UP001521184"/>
    </source>
</evidence>
<comment type="similarity">
    <text evidence="1 4">Belongs to the short-chain dehydrogenases/reductases (SDR) family.</text>
</comment>
<dbReference type="EMBL" id="JAKEKT020000126">
    <property type="protein sequence ID" value="KAL1634814.1"/>
    <property type="molecule type" value="Genomic_DNA"/>
</dbReference>
<dbReference type="Gene3D" id="3.40.50.720">
    <property type="entry name" value="NAD(P)-binding Rossmann-like Domain"/>
    <property type="match status" value="1"/>
</dbReference>
<dbReference type="PRINTS" id="PR00081">
    <property type="entry name" value="GDHRDH"/>
</dbReference>